<feature type="domain" description="BON" evidence="5">
    <location>
        <begin position="509"/>
        <end position="577"/>
    </location>
</feature>
<feature type="compositionally biased region" description="Basic and acidic residues" evidence="3">
    <location>
        <begin position="1"/>
        <end position="10"/>
    </location>
</feature>
<feature type="coiled-coil region" evidence="2">
    <location>
        <begin position="31"/>
        <end position="61"/>
    </location>
</feature>
<accession>A0A1L9QJZ5</accession>
<dbReference type="Proteomes" id="UP000183940">
    <property type="component" value="Unassembled WGS sequence"/>
</dbReference>
<dbReference type="Pfam" id="PF00691">
    <property type="entry name" value="OmpA"/>
    <property type="match status" value="1"/>
</dbReference>
<dbReference type="Gene3D" id="3.40.1520.20">
    <property type="match status" value="1"/>
</dbReference>
<evidence type="ECO:0000256" key="2">
    <source>
        <dbReference type="SAM" id="Coils"/>
    </source>
</evidence>
<keyword evidence="4" id="KW-1133">Transmembrane helix</keyword>
<feature type="transmembrane region" description="Helical" evidence="4">
    <location>
        <begin position="412"/>
        <end position="433"/>
    </location>
</feature>
<evidence type="ECO:0000313" key="8">
    <source>
        <dbReference type="Proteomes" id="UP000183940"/>
    </source>
</evidence>
<protein>
    <recommendedName>
        <fullName evidence="9">OmpA-like domain-containing protein</fullName>
    </recommendedName>
</protein>
<dbReference type="AlphaFoldDB" id="A0A1L9QJZ5"/>
<keyword evidence="1 4" id="KW-0472">Membrane</keyword>
<keyword evidence="8" id="KW-1185">Reference proteome</keyword>
<proteinExistence type="predicted"/>
<dbReference type="PROSITE" id="PS51123">
    <property type="entry name" value="OMPA_2"/>
    <property type="match status" value="1"/>
</dbReference>
<name>A0A1L9QJZ5_9CYAN</name>
<evidence type="ECO:0000256" key="1">
    <source>
        <dbReference type="PROSITE-ProRule" id="PRU00473"/>
    </source>
</evidence>
<evidence type="ECO:0000313" key="7">
    <source>
        <dbReference type="EMBL" id="OJJ15250.1"/>
    </source>
</evidence>
<gene>
    <name evidence="7" type="ORF">BI308_24425</name>
</gene>
<feature type="domain" description="OmpA-like" evidence="6">
    <location>
        <begin position="573"/>
        <end position="686"/>
    </location>
</feature>
<dbReference type="EMBL" id="MLAW01000071">
    <property type="protein sequence ID" value="OJJ15250.1"/>
    <property type="molecule type" value="Genomic_DNA"/>
</dbReference>
<dbReference type="SUPFAM" id="SSF103088">
    <property type="entry name" value="OmpA-like"/>
    <property type="match status" value="1"/>
</dbReference>
<keyword evidence="4" id="KW-0812">Transmembrane</keyword>
<organism evidence="7 8">
    <name type="scientific">Roseofilum reptotaenium AO1-A</name>
    <dbReference type="NCBI Taxonomy" id="1925591"/>
    <lineage>
        <taxon>Bacteria</taxon>
        <taxon>Bacillati</taxon>
        <taxon>Cyanobacteriota</taxon>
        <taxon>Cyanophyceae</taxon>
        <taxon>Desertifilales</taxon>
        <taxon>Desertifilaceae</taxon>
        <taxon>Roseofilum</taxon>
    </lineage>
</organism>
<dbReference type="InterPro" id="IPR006665">
    <property type="entry name" value="OmpA-like"/>
</dbReference>
<evidence type="ECO:0000256" key="3">
    <source>
        <dbReference type="SAM" id="MobiDB-lite"/>
    </source>
</evidence>
<dbReference type="InterPro" id="IPR036737">
    <property type="entry name" value="OmpA-like_sf"/>
</dbReference>
<dbReference type="Pfam" id="PF04972">
    <property type="entry name" value="BON"/>
    <property type="match status" value="2"/>
</dbReference>
<dbReference type="Gene3D" id="3.30.1330.60">
    <property type="entry name" value="OmpA-like domain"/>
    <property type="match status" value="1"/>
</dbReference>
<dbReference type="GO" id="GO:0016020">
    <property type="term" value="C:membrane"/>
    <property type="evidence" value="ECO:0007669"/>
    <property type="project" value="UniProtKB-UniRule"/>
</dbReference>
<evidence type="ECO:0000259" key="6">
    <source>
        <dbReference type="PROSITE" id="PS51123"/>
    </source>
</evidence>
<dbReference type="CDD" id="cd07185">
    <property type="entry name" value="OmpA_C-like"/>
    <property type="match status" value="1"/>
</dbReference>
<reference evidence="7" key="1">
    <citation type="submission" date="2016-10" db="EMBL/GenBank/DDBJ databases">
        <title>CRISPR-Cas defence system in Roseofilum reptotaenium: evidence of a bacteriophage-cyanobacterium arms race in the coral black band disease.</title>
        <authorList>
            <person name="Buerger P."/>
            <person name="Wood-Charlson E.M."/>
            <person name="Weynberg K.D."/>
            <person name="Willis B."/>
            <person name="Van Oppen M.J."/>
        </authorList>
    </citation>
    <scope>NUCLEOTIDE SEQUENCE [LARGE SCALE GENOMIC DNA]</scope>
    <source>
        <strain evidence="7">AO1-A</strain>
    </source>
</reference>
<sequence>MAEDLRKPQTEETIEDDPLTQLRNLLIPPESNESQKELNKLKELKQELASLQNQQPDLEELTQVLVPLVGEEVKRYLMRSPTALMQWLDPALTRTIKENKQEIAETMIPLLPKSNQGMLSPATWDRLLDELLRGVEDRLEESRKESDKKTGQKFEQFLRTDLMEYIQSHSEEVVHLILPQLVPPLQKQLKRALKPYLEKQQELLETQLQQQLIDWMTQRFQESREELVTLLTPKEQPALPSVQDLQPEIAAQVKSQLSEHLSEYVQNQPLPDSSELVKTLQPTLESFIVQRVEQVQGELIGQIKLPESPDMQQLQSVLLAQLEGLVEQKIQSQLDALVAEKLESALAQLPPATEPPEQQTPEELMALLSPQIEALIVDKGEAGESQPAPALPATLVFKEKVERLRSGGISTVWLVVIAAVVAIAFLPLGWLVYRSVRETRLSLELTAVLANSPTLSPYRLDAQVKGDGVMLTGQLPDPSLQKTVEEVMQENAPNLALDNQVEIVAAPPTAEKIQAEVTRVEASLDRLDSISISAEYANGEVTIKGTVIQSADATRITQAFTEIPGVKAVTNTVQVQPPEIPIRIYFTVNSAELPTADIRVKIIPLVTLLKRYPELKIKIVGHISPNQEEEKGQALSRQRAEAVRKVLIQQGIDPKRLLVEAIAYPPADVNPKQADWLKRAVVFYPQ</sequence>
<dbReference type="PROSITE" id="PS50914">
    <property type="entry name" value="BON"/>
    <property type="match status" value="1"/>
</dbReference>
<keyword evidence="2" id="KW-0175">Coiled coil</keyword>
<comment type="caution">
    <text evidence="7">The sequence shown here is derived from an EMBL/GenBank/DDBJ whole genome shotgun (WGS) entry which is preliminary data.</text>
</comment>
<evidence type="ECO:0008006" key="9">
    <source>
        <dbReference type="Google" id="ProtNLM"/>
    </source>
</evidence>
<evidence type="ECO:0000259" key="5">
    <source>
        <dbReference type="PROSITE" id="PS50914"/>
    </source>
</evidence>
<dbReference type="InterPro" id="IPR007055">
    <property type="entry name" value="BON_dom"/>
</dbReference>
<feature type="region of interest" description="Disordered" evidence="3">
    <location>
        <begin position="1"/>
        <end position="22"/>
    </location>
</feature>
<evidence type="ECO:0000256" key="4">
    <source>
        <dbReference type="SAM" id="Phobius"/>
    </source>
</evidence>
<dbReference type="STRING" id="1925591.BI308_24425"/>